<feature type="domain" description="Histidine kinase/HSP90-like ATPase" evidence="2">
    <location>
        <begin position="11"/>
        <end position="136"/>
    </location>
</feature>
<dbReference type="EMBL" id="CM002803">
    <property type="protein sequence ID" value="KEI68944.1"/>
    <property type="molecule type" value="Genomic_DNA"/>
</dbReference>
<organism evidence="3 4">
    <name type="scientific">Planktothrix agardhii (strain NIVA-CYA 126/8)</name>
    <dbReference type="NCBI Taxonomy" id="388467"/>
    <lineage>
        <taxon>Bacteria</taxon>
        <taxon>Bacillati</taxon>
        <taxon>Cyanobacteriota</taxon>
        <taxon>Cyanophyceae</taxon>
        <taxon>Oscillatoriophycideae</taxon>
        <taxon>Oscillatoriales</taxon>
        <taxon>Microcoleaceae</taxon>
        <taxon>Planktothrix</taxon>
    </lineage>
</organism>
<keyword evidence="4" id="KW-1185">Reference proteome</keyword>
<dbReference type="PATRIC" id="fig|388467.6.peg.4198"/>
<evidence type="ECO:0000256" key="1">
    <source>
        <dbReference type="ARBA" id="ARBA00022527"/>
    </source>
</evidence>
<dbReference type="HOGENOM" id="CLU_090336_16_1_3"/>
<sequence length="143" mass="16321">MPLPQITPLQVPSSLDSLAKVLSWFDQLYQSFIPKSVWLRCQLALAEGFTNAVRHAHKGLSSDLQIDLEVTVLEQQVEIRIWDFGSPFDLMKQIKDLPTDIDHHSGGGRGLKLMRDIADYLSYEQEEDGRNCLLIVKQFSTDY</sequence>
<proteinExistence type="predicted"/>
<dbReference type="AlphaFoldDB" id="A0A073CKY1"/>
<dbReference type="EC" id="2.7.11.1" evidence="3"/>
<dbReference type="GeneID" id="77290305"/>
<dbReference type="InterPro" id="IPR003594">
    <property type="entry name" value="HATPase_dom"/>
</dbReference>
<accession>A0A073CKY1</accession>
<dbReference type="CDD" id="cd16936">
    <property type="entry name" value="HATPase_RsbW-like"/>
    <property type="match status" value="1"/>
</dbReference>
<dbReference type="GO" id="GO:0004674">
    <property type="term" value="F:protein serine/threonine kinase activity"/>
    <property type="evidence" value="ECO:0007669"/>
    <property type="project" value="UniProtKB-KW"/>
</dbReference>
<dbReference type="Gene3D" id="3.30.565.10">
    <property type="entry name" value="Histidine kinase-like ATPase, C-terminal domain"/>
    <property type="match status" value="1"/>
</dbReference>
<dbReference type="eggNOG" id="COG2172">
    <property type="taxonomic scope" value="Bacteria"/>
</dbReference>
<name>A0A073CKY1_PLAA1</name>
<dbReference type="InterPro" id="IPR036890">
    <property type="entry name" value="HATPase_C_sf"/>
</dbReference>
<keyword evidence="1" id="KW-0723">Serine/threonine-protein kinase</keyword>
<dbReference type="PANTHER" id="PTHR35526:SF3">
    <property type="entry name" value="ANTI-SIGMA-F FACTOR RSBW"/>
    <property type="match status" value="1"/>
</dbReference>
<evidence type="ECO:0000313" key="3">
    <source>
        <dbReference type="EMBL" id="KEI68944.1"/>
    </source>
</evidence>
<keyword evidence="1" id="KW-0418">Kinase</keyword>
<dbReference type="PANTHER" id="PTHR35526">
    <property type="entry name" value="ANTI-SIGMA-F FACTOR RSBW-RELATED"/>
    <property type="match status" value="1"/>
</dbReference>
<protein>
    <submittedName>
        <fullName evidence="3">RsbW</fullName>
        <ecNumber evidence="3">2.7.11.1</ecNumber>
    </submittedName>
</protein>
<dbReference type="STRING" id="388467.A19Y_4262"/>
<keyword evidence="3" id="KW-0808">Transferase</keyword>
<reference evidence="3 4" key="1">
    <citation type="journal article" date="2014" name="Appl. Environ. Microbiol.">
        <title>Elucidation of insertion elements encoded on plasmids and in vitro construction of shuttle vectors from the toxic cyanobacterium Planktothrix.</title>
        <authorList>
            <person name="Christiansen G."/>
            <person name="Goesmann A."/>
            <person name="Kurmayer R."/>
        </authorList>
    </citation>
    <scope>NUCLEOTIDE SEQUENCE [LARGE SCALE GENOMIC DNA]</scope>
    <source>
        <strain evidence="3 4">NIVA-CYA 126/8</strain>
    </source>
</reference>
<evidence type="ECO:0000259" key="2">
    <source>
        <dbReference type="Pfam" id="PF13581"/>
    </source>
</evidence>
<dbReference type="Pfam" id="PF13581">
    <property type="entry name" value="HATPase_c_2"/>
    <property type="match status" value="1"/>
</dbReference>
<evidence type="ECO:0000313" key="4">
    <source>
        <dbReference type="Proteomes" id="UP000027395"/>
    </source>
</evidence>
<dbReference type="SUPFAM" id="SSF55874">
    <property type="entry name" value="ATPase domain of HSP90 chaperone/DNA topoisomerase II/histidine kinase"/>
    <property type="match status" value="1"/>
</dbReference>
<dbReference type="Proteomes" id="UP000027395">
    <property type="component" value="Chromosome"/>
</dbReference>
<dbReference type="RefSeq" id="WP_042156479.1">
    <property type="nucleotide sequence ID" value="NZ_CM002803.1"/>
</dbReference>
<gene>
    <name evidence="3" type="primary">rsbW</name>
    <name evidence="3" type="ORF">A19Y_4262</name>
</gene>
<dbReference type="InterPro" id="IPR050267">
    <property type="entry name" value="Anti-sigma-factor_SerPK"/>
</dbReference>